<evidence type="ECO:0000313" key="8">
    <source>
        <dbReference type="Proteomes" id="UP000605992"/>
    </source>
</evidence>
<dbReference type="InterPro" id="IPR039425">
    <property type="entry name" value="RNA_pol_sigma-70-like"/>
</dbReference>
<dbReference type="InterPro" id="IPR013324">
    <property type="entry name" value="RNA_pol_sigma_r3/r4-like"/>
</dbReference>
<feature type="domain" description="RNA polymerase sigma factor 70 region 4 type 2" evidence="6">
    <location>
        <begin position="140"/>
        <end position="189"/>
    </location>
</feature>
<dbReference type="Pfam" id="PF04542">
    <property type="entry name" value="Sigma70_r2"/>
    <property type="match status" value="1"/>
</dbReference>
<keyword evidence="7" id="KW-0240">DNA-directed RNA polymerase</keyword>
<dbReference type="NCBIfam" id="TIGR02937">
    <property type="entry name" value="sigma70-ECF"/>
    <property type="match status" value="1"/>
</dbReference>
<dbReference type="InterPro" id="IPR007627">
    <property type="entry name" value="RNA_pol_sigma70_r2"/>
</dbReference>
<dbReference type="GO" id="GO:0006352">
    <property type="term" value="P:DNA-templated transcription initiation"/>
    <property type="evidence" value="ECO:0007669"/>
    <property type="project" value="InterPro"/>
</dbReference>
<evidence type="ECO:0000256" key="2">
    <source>
        <dbReference type="ARBA" id="ARBA00023015"/>
    </source>
</evidence>
<protein>
    <submittedName>
        <fullName evidence="7">DNA-directed RNA polymerase sigma-70 factor</fullName>
    </submittedName>
</protein>
<evidence type="ECO:0000313" key="7">
    <source>
        <dbReference type="EMBL" id="GII56852.1"/>
    </source>
</evidence>
<dbReference type="SUPFAM" id="SSF88946">
    <property type="entry name" value="Sigma2 domain of RNA polymerase sigma factors"/>
    <property type="match status" value="1"/>
</dbReference>
<accession>A0A8J3V3R7</accession>
<dbReference type="InterPro" id="IPR014284">
    <property type="entry name" value="RNA_pol_sigma-70_dom"/>
</dbReference>
<dbReference type="InterPro" id="IPR013249">
    <property type="entry name" value="RNA_pol_sigma70_r4_t2"/>
</dbReference>
<sequence>MWSVLIAPPDAGLYAFAEGVTDAVLFEQSLKQPEWFAAVFDRHNDEIYRYAVRRLGPEMAEDVVADTFLTAFRKRGKYDRERPDARPWLYGIATQAIREHRRAEIRRNRLLARGEAHDAVESFDERSASRVTAERLQPRLAAVLARLSAADRDLLLLIAWADLTYEESAQALGVPIGTVRSRLHRIRTKVRRALGGTDPMATNEESAV</sequence>
<dbReference type="SUPFAM" id="SSF88659">
    <property type="entry name" value="Sigma3 and sigma4 domains of RNA polymerase sigma factors"/>
    <property type="match status" value="1"/>
</dbReference>
<evidence type="ECO:0000256" key="1">
    <source>
        <dbReference type="ARBA" id="ARBA00010641"/>
    </source>
</evidence>
<evidence type="ECO:0000256" key="4">
    <source>
        <dbReference type="ARBA" id="ARBA00023163"/>
    </source>
</evidence>
<name>A0A8J3V3R7_9ACTN</name>
<dbReference type="GO" id="GO:0003677">
    <property type="term" value="F:DNA binding"/>
    <property type="evidence" value="ECO:0007669"/>
    <property type="project" value="InterPro"/>
</dbReference>
<dbReference type="Gene3D" id="1.10.1740.10">
    <property type="match status" value="1"/>
</dbReference>
<dbReference type="InterPro" id="IPR013325">
    <property type="entry name" value="RNA_pol_sigma_r2"/>
</dbReference>
<comment type="similarity">
    <text evidence="1">Belongs to the sigma-70 factor family. ECF subfamily.</text>
</comment>
<dbReference type="InterPro" id="IPR036388">
    <property type="entry name" value="WH-like_DNA-bd_sf"/>
</dbReference>
<dbReference type="GO" id="GO:0000428">
    <property type="term" value="C:DNA-directed RNA polymerase complex"/>
    <property type="evidence" value="ECO:0007669"/>
    <property type="project" value="UniProtKB-KW"/>
</dbReference>
<dbReference type="Gene3D" id="1.10.10.10">
    <property type="entry name" value="Winged helix-like DNA-binding domain superfamily/Winged helix DNA-binding domain"/>
    <property type="match status" value="1"/>
</dbReference>
<dbReference type="Pfam" id="PF08281">
    <property type="entry name" value="Sigma70_r4_2"/>
    <property type="match status" value="1"/>
</dbReference>
<reference evidence="7" key="1">
    <citation type="submission" date="2021-01" db="EMBL/GenBank/DDBJ databases">
        <title>Whole genome shotgun sequence of Planotetraspora thailandica NBRC 104271.</title>
        <authorList>
            <person name="Komaki H."/>
            <person name="Tamura T."/>
        </authorList>
    </citation>
    <scope>NUCLEOTIDE SEQUENCE</scope>
    <source>
        <strain evidence="7">NBRC 104271</strain>
    </source>
</reference>
<proteinExistence type="inferred from homology"/>
<dbReference type="PANTHER" id="PTHR43133:SF25">
    <property type="entry name" value="RNA POLYMERASE SIGMA FACTOR RFAY-RELATED"/>
    <property type="match status" value="1"/>
</dbReference>
<organism evidence="7 8">
    <name type="scientific">Planotetraspora thailandica</name>
    <dbReference type="NCBI Taxonomy" id="487172"/>
    <lineage>
        <taxon>Bacteria</taxon>
        <taxon>Bacillati</taxon>
        <taxon>Actinomycetota</taxon>
        <taxon>Actinomycetes</taxon>
        <taxon>Streptosporangiales</taxon>
        <taxon>Streptosporangiaceae</taxon>
        <taxon>Planotetraspora</taxon>
    </lineage>
</organism>
<comment type="caution">
    <text evidence="7">The sequence shown here is derived from an EMBL/GenBank/DDBJ whole genome shotgun (WGS) entry which is preliminary data.</text>
</comment>
<evidence type="ECO:0000256" key="3">
    <source>
        <dbReference type="ARBA" id="ARBA00023082"/>
    </source>
</evidence>
<gene>
    <name evidence="7" type="primary">rpoE_23</name>
    <name evidence="7" type="ORF">Pth03_52410</name>
</gene>
<dbReference type="CDD" id="cd06171">
    <property type="entry name" value="Sigma70_r4"/>
    <property type="match status" value="1"/>
</dbReference>
<feature type="domain" description="RNA polymerase sigma-70 region 2" evidence="5">
    <location>
        <begin position="40"/>
        <end position="104"/>
    </location>
</feature>
<keyword evidence="2" id="KW-0805">Transcription regulation</keyword>
<dbReference type="Proteomes" id="UP000605992">
    <property type="component" value="Unassembled WGS sequence"/>
</dbReference>
<keyword evidence="8" id="KW-1185">Reference proteome</keyword>
<evidence type="ECO:0000259" key="6">
    <source>
        <dbReference type="Pfam" id="PF08281"/>
    </source>
</evidence>
<keyword evidence="4" id="KW-0804">Transcription</keyword>
<dbReference type="PANTHER" id="PTHR43133">
    <property type="entry name" value="RNA POLYMERASE ECF-TYPE SIGMA FACTO"/>
    <property type="match status" value="1"/>
</dbReference>
<dbReference type="AlphaFoldDB" id="A0A8J3V3R7"/>
<dbReference type="EMBL" id="BOOR01000042">
    <property type="protein sequence ID" value="GII56852.1"/>
    <property type="molecule type" value="Genomic_DNA"/>
</dbReference>
<dbReference type="GO" id="GO:0016987">
    <property type="term" value="F:sigma factor activity"/>
    <property type="evidence" value="ECO:0007669"/>
    <property type="project" value="UniProtKB-KW"/>
</dbReference>
<evidence type="ECO:0000259" key="5">
    <source>
        <dbReference type="Pfam" id="PF04542"/>
    </source>
</evidence>
<keyword evidence="3" id="KW-0731">Sigma factor</keyword>